<evidence type="ECO:0000313" key="3">
    <source>
        <dbReference type="Proteomes" id="UP000284706"/>
    </source>
</evidence>
<feature type="region of interest" description="Disordered" evidence="1">
    <location>
        <begin position="113"/>
        <end position="143"/>
    </location>
</feature>
<dbReference type="InParanoid" id="A0A409WA48"/>
<dbReference type="Proteomes" id="UP000284706">
    <property type="component" value="Unassembled WGS sequence"/>
</dbReference>
<sequence length="143" mass="15292">MGSDSQEEGVDHEGSSMESIRRPHDDINSSFLPGGGAEEDGDGWLASEAGLTEFPRSDSQETPDRGREDRDSEVYNEIMRGMASQAMGEGLTAGFSVDEGIAGPGSYEARGWRAQDAAGDEDVDPMSYIKWGSSSPPAEQRDA</sequence>
<dbReference type="AlphaFoldDB" id="A0A409WA48"/>
<feature type="compositionally biased region" description="Basic and acidic residues" evidence="1">
    <location>
        <begin position="9"/>
        <end position="27"/>
    </location>
</feature>
<reference evidence="2 3" key="1">
    <citation type="journal article" date="2018" name="Evol. Lett.">
        <title>Horizontal gene cluster transfer increased hallucinogenic mushroom diversity.</title>
        <authorList>
            <person name="Reynolds H.T."/>
            <person name="Vijayakumar V."/>
            <person name="Gluck-Thaler E."/>
            <person name="Korotkin H.B."/>
            <person name="Matheny P.B."/>
            <person name="Slot J.C."/>
        </authorList>
    </citation>
    <scope>NUCLEOTIDE SEQUENCE [LARGE SCALE GENOMIC DNA]</scope>
    <source>
        <strain evidence="2 3">SRW20</strain>
    </source>
</reference>
<comment type="caution">
    <text evidence="2">The sequence shown here is derived from an EMBL/GenBank/DDBJ whole genome shotgun (WGS) entry which is preliminary data.</text>
</comment>
<evidence type="ECO:0000256" key="1">
    <source>
        <dbReference type="SAM" id="MobiDB-lite"/>
    </source>
</evidence>
<gene>
    <name evidence="2" type="ORF">CVT26_015161</name>
</gene>
<organism evidence="2 3">
    <name type="scientific">Gymnopilus dilepis</name>
    <dbReference type="NCBI Taxonomy" id="231916"/>
    <lineage>
        <taxon>Eukaryota</taxon>
        <taxon>Fungi</taxon>
        <taxon>Dikarya</taxon>
        <taxon>Basidiomycota</taxon>
        <taxon>Agaricomycotina</taxon>
        <taxon>Agaricomycetes</taxon>
        <taxon>Agaricomycetidae</taxon>
        <taxon>Agaricales</taxon>
        <taxon>Agaricineae</taxon>
        <taxon>Hymenogastraceae</taxon>
        <taxon>Gymnopilus</taxon>
    </lineage>
</organism>
<accession>A0A409WA48</accession>
<proteinExistence type="predicted"/>
<dbReference type="EMBL" id="NHYE01005267">
    <property type="protein sequence ID" value="PPQ75359.1"/>
    <property type="molecule type" value="Genomic_DNA"/>
</dbReference>
<name>A0A409WA48_9AGAR</name>
<keyword evidence="3" id="KW-1185">Reference proteome</keyword>
<feature type="region of interest" description="Disordered" evidence="1">
    <location>
        <begin position="1"/>
        <end position="73"/>
    </location>
</feature>
<evidence type="ECO:0000313" key="2">
    <source>
        <dbReference type="EMBL" id="PPQ75359.1"/>
    </source>
</evidence>
<feature type="compositionally biased region" description="Basic and acidic residues" evidence="1">
    <location>
        <begin position="55"/>
        <end position="73"/>
    </location>
</feature>
<protein>
    <submittedName>
        <fullName evidence="2">Uncharacterized protein</fullName>
    </submittedName>
</protein>